<dbReference type="Pfam" id="PF14668">
    <property type="entry name" value="RICTOR_V"/>
    <property type="match status" value="1"/>
</dbReference>
<evidence type="ECO:0000313" key="8">
    <source>
        <dbReference type="Proteomes" id="UP000193920"/>
    </source>
</evidence>
<dbReference type="Pfam" id="PF02185">
    <property type="entry name" value="HR1"/>
    <property type="match status" value="1"/>
</dbReference>
<dbReference type="Gene3D" id="1.10.287.160">
    <property type="entry name" value="HR1 repeat"/>
    <property type="match status" value="1"/>
</dbReference>
<evidence type="ECO:0000259" key="4">
    <source>
        <dbReference type="SMART" id="SM01307"/>
    </source>
</evidence>
<dbReference type="InterPro" id="IPR028267">
    <property type="entry name" value="Pianissimo_N"/>
</dbReference>
<feature type="domain" description="Rapamycin-insensitive companion of mTOR middle" evidence="4">
    <location>
        <begin position="578"/>
        <end position="804"/>
    </location>
</feature>
<dbReference type="SMART" id="SM00742">
    <property type="entry name" value="Hr1"/>
    <property type="match status" value="1"/>
</dbReference>
<dbReference type="SUPFAM" id="SSF48371">
    <property type="entry name" value="ARM repeat"/>
    <property type="match status" value="2"/>
</dbReference>
<dbReference type="SMART" id="SM01310">
    <property type="entry name" value="RICTOR_V"/>
    <property type="match status" value="1"/>
</dbReference>
<reference evidence="7 8" key="1">
    <citation type="submission" date="2016-08" db="EMBL/GenBank/DDBJ databases">
        <title>A Parts List for Fungal Cellulosomes Revealed by Comparative Genomics.</title>
        <authorList>
            <consortium name="DOE Joint Genome Institute"/>
            <person name="Haitjema C.H."/>
            <person name="Gilmore S.P."/>
            <person name="Henske J.K."/>
            <person name="Solomon K.V."/>
            <person name="De Groot R."/>
            <person name="Kuo A."/>
            <person name="Mondo S.J."/>
            <person name="Salamov A.A."/>
            <person name="Labutti K."/>
            <person name="Zhao Z."/>
            <person name="Chiniquy J."/>
            <person name="Barry K."/>
            <person name="Brewer H.M."/>
            <person name="Purvine S.O."/>
            <person name="Wright A.T."/>
            <person name="Boxma B."/>
            <person name="Van Alen T."/>
            <person name="Hackstein J.H."/>
            <person name="Baker S.E."/>
            <person name="Grigoriev I.V."/>
            <person name="O'Malley M.A."/>
        </authorList>
    </citation>
    <scope>NUCLEOTIDE SEQUENCE [LARGE SCALE GENOMIC DNA]</scope>
    <source>
        <strain evidence="7 8">G1</strain>
    </source>
</reference>
<dbReference type="SMART" id="SM01303">
    <property type="entry name" value="RasGEF_N_2"/>
    <property type="match status" value="1"/>
</dbReference>
<dbReference type="Pfam" id="PF14664">
    <property type="entry name" value="RICTOR_N"/>
    <property type="match status" value="1"/>
</dbReference>
<dbReference type="SMART" id="SM01308">
    <property type="entry name" value="RICTOR_N"/>
    <property type="match status" value="1"/>
</dbReference>
<evidence type="ECO:0000313" key="7">
    <source>
        <dbReference type="EMBL" id="ORY65669.1"/>
    </source>
</evidence>
<dbReference type="AlphaFoldDB" id="A0A1Y2E2D8"/>
<comment type="caution">
    <text evidence="7">The sequence shown here is derived from an EMBL/GenBank/DDBJ whole genome shotgun (WGS) entry which is preliminary data.</text>
</comment>
<dbReference type="InterPro" id="IPR029451">
    <property type="entry name" value="RICTOR_M"/>
</dbReference>
<dbReference type="InterPro" id="IPR016024">
    <property type="entry name" value="ARM-type_fold"/>
</dbReference>
<feature type="domain" description="Rapamycin-insensitive companion of mTOR" evidence="6">
    <location>
        <begin position="983"/>
        <end position="1038"/>
    </location>
</feature>
<evidence type="ECO:0000259" key="5">
    <source>
        <dbReference type="SMART" id="SM01308"/>
    </source>
</evidence>
<dbReference type="EMBL" id="MCOG01000051">
    <property type="protein sequence ID" value="ORY65669.1"/>
    <property type="molecule type" value="Genomic_DNA"/>
</dbReference>
<name>A0A1Y2E2D8_9FUNG</name>
<dbReference type="Proteomes" id="UP000193920">
    <property type="component" value="Unassembled WGS sequence"/>
</dbReference>
<gene>
    <name evidence="7" type="ORF">LY90DRAFT_700655</name>
</gene>
<dbReference type="PANTHER" id="PTHR13298">
    <property type="entry name" value="CYTOSOLIC REGULATOR PIANISSIMO"/>
    <property type="match status" value="1"/>
</dbReference>
<dbReference type="InterPro" id="IPR029452">
    <property type="entry name" value="RICTOR_V"/>
</dbReference>
<dbReference type="Pfam" id="PF14666">
    <property type="entry name" value="RICTOR_M"/>
    <property type="match status" value="1"/>
</dbReference>
<dbReference type="SUPFAM" id="SSF46585">
    <property type="entry name" value="HR1 repeat"/>
    <property type="match status" value="1"/>
</dbReference>
<dbReference type="PANTHER" id="PTHR13298:SF11">
    <property type="entry name" value="RAPAMYCIN-INSENSITIVE COMPANION OF MTOR"/>
    <property type="match status" value="1"/>
</dbReference>
<accession>A0A1Y2E2D8</accession>
<keyword evidence="2" id="KW-0175">Coiled coil</keyword>
<evidence type="ECO:0000259" key="3">
    <source>
        <dbReference type="SMART" id="SM00742"/>
    </source>
</evidence>
<dbReference type="STRING" id="1754190.A0A1Y2E2D8"/>
<dbReference type="GO" id="GO:0038203">
    <property type="term" value="P:TORC2 signaling"/>
    <property type="evidence" value="ECO:0007669"/>
    <property type="project" value="TreeGrafter"/>
</dbReference>
<dbReference type="InterPro" id="IPR011072">
    <property type="entry name" value="HR1_rho-bd"/>
</dbReference>
<proteinExistence type="inferred from homology"/>
<dbReference type="OrthoDB" id="271111at2759"/>
<evidence type="ECO:0000259" key="6">
    <source>
        <dbReference type="SMART" id="SM01310"/>
    </source>
</evidence>
<dbReference type="SMART" id="SM01307">
    <property type="entry name" value="RICTOR_M"/>
    <property type="match status" value="1"/>
</dbReference>
<feature type="domain" description="Rapamycin-insensitive companion of mTOR N-terminal" evidence="5">
    <location>
        <begin position="133"/>
        <end position="490"/>
    </location>
</feature>
<evidence type="ECO:0000256" key="2">
    <source>
        <dbReference type="SAM" id="Coils"/>
    </source>
</evidence>
<dbReference type="InterPro" id="IPR036274">
    <property type="entry name" value="HR1_rpt_sf"/>
</dbReference>
<feature type="coiled-coil region" evidence="2">
    <location>
        <begin position="64"/>
        <end position="91"/>
    </location>
</feature>
<evidence type="ECO:0008006" key="9">
    <source>
        <dbReference type="Google" id="ProtNLM"/>
    </source>
</evidence>
<feature type="domain" description="REM-1" evidence="3">
    <location>
        <begin position="27"/>
        <end position="95"/>
    </location>
</feature>
<keyword evidence="8" id="KW-1185">Reference proteome</keyword>
<evidence type="ECO:0000256" key="1">
    <source>
        <dbReference type="ARBA" id="ARBA00008878"/>
    </source>
</evidence>
<protein>
    <recommendedName>
        <fullName evidence="9">REM-1 domain-containing protein</fullName>
    </recommendedName>
</protein>
<dbReference type="InterPro" id="IPR029453">
    <property type="entry name" value="Rictor_IV"/>
</dbReference>
<dbReference type="Pfam" id="PF14663">
    <property type="entry name" value="RasGEF_N_2"/>
    <property type="match status" value="1"/>
</dbReference>
<sequence>MDDFDNFMDTKDKSHLAYQKLREEKAAAISKLQEKINIEEKIKAGAELMLQVSETSQKGDTIERSKVEQRIEEANKKISQLMKKIEFFKNLPDHKEEEQPKKPRRIDHKEIQAQVEECLSNLENDSLEPYQQLDTLNRLIGVCRLVGDIRIFVHIKTLLNSLRYTVVSKTKEVRANTFRLLRYLVYDKNIIMAMLAFNYDMYINRSLVRDLKFEIERTQALKLVRKFIDTPKGVKLIPQSIVYVLISIIEQVDDKLRPLCMETLNELAIRNVKLVASCGGIKIIFTAMVEGPMYLTEMNMLTVIYLLDTEKTRNYIKPEVDLEIIISTFIDVYSKANHSEEQLQLCSNAILALFKSWTGMTYLCFQEKRVVKIIIETLRISRSEARKTLLQLIFDLFQIKVPKWFNDLLKSKKKNIDMNTLIAKKKEEKINEEKKLCLINHYHAILLLVFKESGLFEALLEVSKDEQPAVSYKAIILIDELLMLCNKLLPSRHILQVCALPSLFKSASDFSDEVLRHTAIDTLSYFNNIKTNKAKSITAQQMDEIEKKDKIILYKINENKGRTQRQIENVKIIMGYNIDEMHFKNLINDTQVLTDKDFTKWNWNIIQDLIKGPLMNHKRLEETIKTTKFIKRIISFYRPLSHQFSDILKKKNVKNYVEIGCELITNLVAMSEGIRFLSENKFLQQISECLLQLDPFSGITDQNQQIFSKERMEMTLTSEYFTFIGILSKTPDGIKLLEKFKIFHALYCITELRNGREDLIRTIVTSLDYNINSHSRIILSKIMTSTYKHTRLFATDYLQYLFRSGVNDFWDWGIRYLSIQLYDPAIEVSKKAVLILDEACNNPKNLESLVKLRPNLEHLGENANILLFRFLSSTLGFQYLSDFGFVEREMDDWFEIKNENYVMKIELILERAFNTFTSKNRPPDVSDAMEEESLSSEILPHFYGELTKTPQGCSLLERKGHFKHFVEYIKAYSKKNIISTNKILKLKAVLWAVGHIGSTKNGVSFLIEDGIINTIIKLAENSTILSIKGFLKIPKWEFYGSIINNEFLYDINIQKKLYDDIELKILKNIGSLCNHILSNASSKALSKIKMEKPEYFTSVKLFVGVYIIMSTYHYRITARRFIYDLFEGVTFSREAILEIEEYLKNSLNNSSGKTNDNSQVAQSYQDLDLTRMDQNDRNNKAASLISTYSVENNNVVTKQVLKPQHVQIGFNV</sequence>
<organism evidence="7 8">
    <name type="scientific">Neocallimastix californiae</name>
    <dbReference type="NCBI Taxonomy" id="1754190"/>
    <lineage>
        <taxon>Eukaryota</taxon>
        <taxon>Fungi</taxon>
        <taxon>Fungi incertae sedis</taxon>
        <taxon>Chytridiomycota</taxon>
        <taxon>Chytridiomycota incertae sedis</taxon>
        <taxon>Neocallimastigomycetes</taxon>
        <taxon>Neocallimastigales</taxon>
        <taxon>Neocallimastigaceae</taxon>
        <taxon>Neocallimastix</taxon>
    </lineage>
</organism>
<comment type="similarity">
    <text evidence="1">Belongs to the RICTOR family.</text>
</comment>
<dbReference type="GO" id="GO:0031932">
    <property type="term" value="C:TORC2 complex"/>
    <property type="evidence" value="ECO:0007669"/>
    <property type="project" value="InterPro"/>
</dbReference>
<dbReference type="InterPro" id="IPR028268">
    <property type="entry name" value="Pianissimo_fam"/>
</dbReference>